<accession>A0A2N0BBE2</accession>
<dbReference type="Gene3D" id="3.60.110.10">
    <property type="entry name" value="Carbon-nitrogen hydrolase"/>
    <property type="match status" value="1"/>
</dbReference>
<evidence type="ECO:0000313" key="12">
    <source>
        <dbReference type="EMBL" id="PJZ93862.1"/>
    </source>
</evidence>
<keyword evidence="4 9" id="KW-0808">Transferase</keyword>
<dbReference type="Proteomes" id="UP000232122">
    <property type="component" value="Unassembled WGS sequence"/>
</dbReference>
<comment type="caution">
    <text evidence="12">The sequence shown here is derived from an EMBL/GenBank/DDBJ whole genome shotgun (WGS) entry which is preliminary data.</text>
</comment>
<feature type="transmembrane region" description="Helical" evidence="9">
    <location>
        <begin position="95"/>
        <end position="116"/>
    </location>
</feature>
<feature type="transmembrane region" description="Helical" evidence="9">
    <location>
        <begin position="204"/>
        <end position="225"/>
    </location>
</feature>
<dbReference type="PANTHER" id="PTHR38686">
    <property type="entry name" value="APOLIPOPROTEIN N-ACYLTRANSFERASE"/>
    <property type="match status" value="1"/>
</dbReference>
<comment type="subcellular location">
    <subcellularLocation>
        <location evidence="1 9">Cell membrane</location>
        <topology evidence="1 9">Multi-pass membrane protein</topology>
    </subcellularLocation>
</comment>
<dbReference type="GO" id="GO:0005886">
    <property type="term" value="C:plasma membrane"/>
    <property type="evidence" value="ECO:0007669"/>
    <property type="project" value="UniProtKB-SubCell"/>
</dbReference>
<comment type="pathway">
    <text evidence="9">Protein modification; lipoprotein biosynthesis (N-acyl transfer).</text>
</comment>
<feature type="transmembrane region" description="Helical" evidence="9">
    <location>
        <begin position="559"/>
        <end position="576"/>
    </location>
</feature>
<keyword evidence="12" id="KW-0449">Lipoprotein</keyword>
<dbReference type="CDD" id="cd07571">
    <property type="entry name" value="ALP_N-acyl_transferase"/>
    <property type="match status" value="1"/>
</dbReference>
<dbReference type="Pfam" id="PF00795">
    <property type="entry name" value="CN_hydrolase"/>
    <property type="match status" value="1"/>
</dbReference>
<name>A0A2N0BBE2_9LEPT</name>
<proteinExistence type="inferred from homology"/>
<evidence type="ECO:0000256" key="5">
    <source>
        <dbReference type="ARBA" id="ARBA00022692"/>
    </source>
</evidence>
<dbReference type="PROSITE" id="PS50263">
    <property type="entry name" value="CN_HYDROLASE"/>
    <property type="match status" value="1"/>
</dbReference>
<keyword evidence="3 9" id="KW-1003">Cell membrane</keyword>
<protein>
    <recommendedName>
        <fullName evidence="9">Apolipoprotein N-acyltransferase</fullName>
        <shortName evidence="9">ALP N-acyltransferase</shortName>
        <ecNumber evidence="9">2.3.1.269</ecNumber>
    </recommendedName>
</protein>
<evidence type="ECO:0000256" key="1">
    <source>
        <dbReference type="ARBA" id="ARBA00004651"/>
    </source>
</evidence>
<accession>A0A2N0BNF3</accession>
<dbReference type="RefSeq" id="WP_100746071.1">
    <property type="nucleotide sequence ID" value="NZ_NPEF02000015.1"/>
</dbReference>
<comment type="similarity">
    <text evidence="2 9">Belongs to the CN hydrolase family. Apolipoprotein N-acyltransferase subfamily.</text>
</comment>
<dbReference type="InterPro" id="IPR003010">
    <property type="entry name" value="C-N_Hydrolase"/>
</dbReference>
<dbReference type="InterPro" id="IPR045378">
    <property type="entry name" value="LNT_N"/>
</dbReference>
<evidence type="ECO:0000256" key="9">
    <source>
        <dbReference type="HAMAP-Rule" id="MF_01148"/>
    </source>
</evidence>
<dbReference type="EMBL" id="NPEF02000015">
    <property type="protein sequence ID" value="MDV6236621.1"/>
    <property type="molecule type" value="Genomic_DNA"/>
</dbReference>
<keyword evidence="8 9" id="KW-0012">Acyltransferase</keyword>
<comment type="function">
    <text evidence="9">Catalyzes the phospholipid dependent N-acylation of the N-terminal cysteine of apolipoprotein, the last step in lipoprotein maturation.</text>
</comment>
<reference evidence="12" key="1">
    <citation type="submission" date="2017-07" db="EMBL/GenBank/DDBJ databases">
        <title>Leptospira spp. isolated from tropical soils.</title>
        <authorList>
            <person name="Thibeaux R."/>
            <person name="Iraola G."/>
            <person name="Ferres I."/>
            <person name="Bierque E."/>
            <person name="Girault D."/>
            <person name="Soupe-Gilbert M.-E."/>
            <person name="Picardeau M."/>
            <person name="Goarant C."/>
        </authorList>
    </citation>
    <scope>NUCLEOTIDE SEQUENCE [LARGE SCALE GENOMIC DNA]</scope>
    <source>
        <strain evidence="12">ATI7-C-A5</strain>
    </source>
</reference>
<keyword evidence="5 9" id="KW-0812">Transmembrane</keyword>
<keyword evidence="6 9" id="KW-1133">Transmembrane helix</keyword>
<dbReference type="UniPathway" id="UPA00666"/>
<dbReference type="GO" id="GO:0016410">
    <property type="term" value="F:N-acyltransferase activity"/>
    <property type="evidence" value="ECO:0007669"/>
    <property type="project" value="UniProtKB-UniRule"/>
</dbReference>
<dbReference type="EC" id="2.3.1.269" evidence="9"/>
<evidence type="ECO:0000256" key="7">
    <source>
        <dbReference type="ARBA" id="ARBA00023136"/>
    </source>
</evidence>
<keyword evidence="7 9" id="KW-0472">Membrane</keyword>
<dbReference type="HAMAP" id="MF_01148">
    <property type="entry name" value="Lnt"/>
    <property type="match status" value="1"/>
</dbReference>
<dbReference type="SUPFAM" id="SSF56317">
    <property type="entry name" value="Carbon-nitrogen hydrolase"/>
    <property type="match status" value="1"/>
</dbReference>
<feature type="transmembrane region" description="Helical" evidence="9">
    <location>
        <begin position="128"/>
        <end position="148"/>
    </location>
</feature>
<evidence type="ECO:0000313" key="13">
    <source>
        <dbReference type="Proteomes" id="UP000232122"/>
    </source>
</evidence>
<evidence type="ECO:0000313" key="11">
    <source>
        <dbReference type="EMBL" id="MDV6236621.1"/>
    </source>
</evidence>
<reference evidence="11 13" key="2">
    <citation type="journal article" date="2018" name="Microb. Genom.">
        <title>Deciphering the unexplored Leptospira diversity from soils uncovers genomic evolution to virulence.</title>
        <authorList>
            <person name="Thibeaux R."/>
            <person name="Iraola G."/>
            <person name="Ferres I."/>
            <person name="Bierque E."/>
            <person name="Girault D."/>
            <person name="Soupe-Gilbert M.E."/>
            <person name="Picardeau M."/>
            <person name="Goarant C."/>
        </authorList>
    </citation>
    <scope>NUCLEOTIDE SEQUENCE [LARGE SCALE GENOMIC DNA]</scope>
    <source>
        <strain evidence="11 13">ATI7-C-A5</strain>
    </source>
</reference>
<evidence type="ECO:0000256" key="6">
    <source>
        <dbReference type="ARBA" id="ARBA00022989"/>
    </source>
</evidence>
<dbReference type="PANTHER" id="PTHR38686:SF1">
    <property type="entry name" value="APOLIPOPROTEIN N-ACYLTRANSFERASE"/>
    <property type="match status" value="1"/>
</dbReference>
<keyword evidence="13" id="KW-1185">Reference proteome</keyword>
<evidence type="ECO:0000256" key="4">
    <source>
        <dbReference type="ARBA" id="ARBA00022679"/>
    </source>
</evidence>
<dbReference type="Pfam" id="PF20154">
    <property type="entry name" value="LNT_N"/>
    <property type="match status" value="1"/>
</dbReference>
<organism evidence="12">
    <name type="scientific">Leptospira ellisii</name>
    <dbReference type="NCBI Taxonomy" id="2023197"/>
    <lineage>
        <taxon>Bacteria</taxon>
        <taxon>Pseudomonadati</taxon>
        <taxon>Spirochaetota</taxon>
        <taxon>Spirochaetia</taxon>
        <taxon>Leptospirales</taxon>
        <taxon>Leptospiraceae</taxon>
        <taxon>Leptospira</taxon>
    </lineage>
</organism>
<dbReference type="GO" id="GO:0042158">
    <property type="term" value="P:lipoprotein biosynthetic process"/>
    <property type="evidence" value="ECO:0007669"/>
    <property type="project" value="UniProtKB-UniRule"/>
</dbReference>
<dbReference type="GO" id="GO:0016787">
    <property type="term" value="F:hydrolase activity"/>
    <property type="evidence" value="ECO:0007669"/>
    <property type="project" value="UniProtKB-KW"/>
</dbReference>
<dbReference type="AlphaFoldDB" id="A0A2N0BBE2"/>
<gene>
    <name evidence="9" type="primary">lnt</name>
    <name evidence="11" type="ORF">CH379_013405</name>
    <name evidence="12" type="ORF">CH379_05620</name>
</gene>
<reference evidence="11" key="3">
    <citation type="submission" date="2023-10" db="EMBL/GenBank/DDBJ databases">
        <authorList>
            <person name="Picardeau M."/>
            <person name="Thibeaux R."/>
        </authorList>
    </citation>
    <scope>NUCLEOTIDE SEQUENCE</scope>
    <source>
        <strain evidence="11">ATI7-C-A5</strain>
    </source>
</reference>
<dbReference type="EMBL" id="NPEF01000039">
    <property type="protein sequence ID" value="PJZ93862.1"/>
    <property type="molecule type" value="Genomic_DNA"/>
</dbReference>
<dbReference type="InterPro" id="IPR036526">
    <property type="entry name" value="C-N_Hydrolase_sf"/>
</dbReference>
<evidence type="ECO:0000256" key="2">
    <source>
        <dbReference type="ARBA" id="ARBA00010065"/>
    </source>
</evidence>
<keyword evidence="11" id="KW-0378">Hydrolase</keyword>
<feature type="transmembrane region" description="Helical" evidence="9">
    <location>
        <begin position="35"/>
        <end position="53"/>
    </location>
</feature>
<sequence length="582" mass="65002">MFDRFFQKDSAVYRLSLCVGVGLGTLLGLSPHSFLSAGIVSAAACLFLFLSLDKTSPLKAALWLLALSQVLNYTTFLWIPGAVSRIAGVGPSVSIAFFLIYGIVSHLKFVPFYFVFRAAKIRSASDPKLLLLFPAAGTLADLVTYQIFPLYWGNLLSGSIVLEQSASLIGVYGLSFLCLFVASVSTIFLLNFKKRDSREFKFSVSGWILVFFVYGFGLYRIGYGFRPANMENTKKLSVIVVQPDTSPGTKELQADETFLSNTMSKVLSLSLRGALSSEESPALVVIPESSIPFHGTLDSEENRRERIYSPTMEGIILYLSRKTGADVLFNELNMDGGKMRNQISLFRHAYGNFERYDKRRLLAFGEYLPFESVFPFLRSVFKETSRYVPGETPKLLVGSKLIGDNRERTVPTGTENGFSEPYSLRSGFFSPKSVSEKIQKLEYSYSILPLLCYEAMFPELVLDYFRSDSKPEILINLTNDSWFDSELEAHQHSGTVRLRAIETGLPLIRSTVSGITEVWDQRGIPIVSPIGFHETGIRAFTIDLDVPQNTVYSRAGNKPIWIFCVFVLSISFWNGLRNGKGS</sequence>
<dbReference type="InterPro" id="IPR004563">
    <property type="entry name" value="Apolipo_AcylTrfase"/>
</dbReference>
<comment type="catalytic activity">
    <reaction evidence="9">
        <text>N-terminal S-1,2-diacyl-sn-glyceryl-L-cysteinyl-[lipoprotein] + a glycerophospholipid = N-acyl-S-1,2-diacyl-sn-glyceryl-L-cysteinyl-[lipoprotein] + a 2-acyl-sn-glycero-3-phospholipid + H(+)</text>
        <dbReference type="Rhea" id="RHEA:48228"/>
        <dbReference type="Rhea" id="RHEA-COMP:14681"/>
        <dbReference type="Rhea" id="RHEA-COMP:14684"/>
        <dbReference type="ChEBI" id="CHEBI:15378"/>
        <dbReference type="ChEBI" id="CHEBI:136912"/>
        <dbReference type="ChEBI" id="CHEBI:140656"/>
        <dbReference type="ChEBI" id="CHEBI:140657"/>
        <dbReference type="ChEBI" id="CHEBI:140660"/>
        <dbReference type="EC" id="2.3.1.269"/>
    </reaction>
</comment>
<feature type="transmembrane region" description="Helical" evidence="9">
    <location>
        <begin position="168"/>
        <end position="192"/>
    </location>
</feature>
<feature type="domain" description="CN hydrolase" evidence="10">
    <location>
        <begin position="236"/>
        <end position="544"/>
    </location>
</feature>
<evidence type="ECO:0000256" key="8">
    <source>
        <dbReference type="ARBA" id="ARBA00023315"/>
    </source>
</evidence>
<feature type="transmembrane region" description="Helical" evidence="9">
    <location>
        <begin position="60"/>
        <end position="83"/>
    </location>
</feature>
<evidence type="ECO:0000256" key="3">
    <source>
        <dbReference type="ARBA" id="ARBA00022475"/>
    </source>
</evidence>
<dbReference type="OrthoDB" id="9804277at2"/>
<evidence type="ECO:0000259" key="10">
    <source>
        <dbReference type="PROSITE" id="PS50263"/>
    </source>
</evidence>
<feature type="transmembrane region" description="Helical" evidence="9">
    <location>
        <begin position="12"/>
        <end position="29"/>
    </location>
</feature>